<dbReference type="InterPro" id="IPR021733">
    <property type="entry name" value="DUF3304"/>
</dbReference>
<dbReference type="EMBL" id="BATI01000036">
    <property type="protein sequence ID" value="GAD64371.1"/>
    <property type="molecule type" value="Genomic_DNA"/>
</dbReference>
<comment type="caution">
    <text evidence="1">The sequence shown here is derived from an EMBL/GenBank/DDBJ whole genome shotgun (WGS) entry which is preliminary data.</text>
</comment>
<sequence length="187" mass="20640">MAGPQLVDIAKGPARMNRRLGWLLCASVLVLAGCAPAKPKMLAAPVMGYNHTSAAINSFSVNGAGGAGIGPHQGGGKQSCCGVLPAQWRPGLTAVVEWEKDPTPHVNWPEPLFSDAWRKRMEEHERHYSRHRAEVVIPHYEKSCGYQVHFLPCDQVQVNTTCFTPQHPDYPYKELFQLKEPKECPAS</sequence>
<proteinExistence type="predicted"/>
<gene>
    <name evidence="1" type="ORF">PA6_036_00590</name>
</gene>
<dbReference type="Proteomes" id="UP000016560">
    <property type="component" value="Unassembled WGS sequence"/>
</dbReference>
<dbReference type="AlphaFoldDB" id="U2Z9J0"/>
<name>U2Z9J0_AQUA1</name>
<accession>U2Z9J0</accession>
<reference evidence="1" key="1">
    <citation type="submission" date="2024-09" db="EMBL/GenBank/DDBJ databases">
        <title>Whole genome shotgun sequence of Pseudomonas alcaligenes NBRC 14159.</title>
        <authorList>
            <person name="Yoshida I."/>
            <person name="Hosoyama A."/>
            <person name="Tsuchikane K."/>
            <person name="Noguchi M."/>
            <person name="Hirakata S."/>
            <person name="Ando Y."/>
            <person name="Ohji S."/>
            <person name="Yamazoe A."/>
            <person name="Yamazaki S."/>
            <person name="Fujita N."/>
        </authorList>
    </citation>
    <scope>NUCLEOTIDE SEQUENCE</scope>
    <source>
        <strain evidence="1">NBRC 14159</strain>
    </source>
</reference>
<protein>
    <recommendedName>
        <fullName evidence="3">DUF3304 domain-containing protein</fullName>
    </recommendedName>
</protein>
<keyword evidence="2" id="KW-1185">Reference proteome</keyword>
<dbReference type="eggNOG" id="ENOG502ZIYJ">
    <property type="taxonomic scope" value="Bacteria"/>
</dbReference>
<organism evidence="1 2">
    <name type="scientific">Aquipseudomonas alcaligenes (strain ATCC 14909 / DSM 50342 / CCUG 1425 / JCM 20561 / NBRC 14159 / NCIMB 9945 / NCTC 10367 / 1577)</name>
    <name type="common">Pseudomonas alcaligenes</name>
    <dbReference type="NCBI Taxonomy" id="1215092"/>
    <lineage>
        <taxon>Bacteria</taxon>
        <taxon>Pseudomonadati</taxon>
        <taxon>Pseudomonadota</taxon>
        <taxon>Gammaproteobacteria</taxon>
        <taxon>Pseudomonadales</taxon>
        <taxon>Pseudomonadaceae</taxon>
        <taxon>Aquipseudomonas</taxon>
    </lineage>
</organism>
<evidence type="ECO:0008006" key="3">
    <source>
        <dbReference type="Google" id="ProtNLM"/>
    </source>
</evidence>
<evidence type="ECO:0000313" key="1">
    <source>
        <dbReference type="EMBL" id="GAD64371.1"/>
    </source>
</evidence>
<dbReference type="Pfam" id="PF11745">
    <property type="entry name" value="DUF3304"/>
    <property type="match status" value="1"/>
</dbReference>
<evidence type="ECO:0000313" key="2">
    <source>
        <dbReference type="Proteomes" id="UP000016560"/>
    </source>
</evidence>